<organism evidence="1 2">
    <name type="scientific">Zalaria obscura</name>
    <dbReference type="NCBI Taxonomy" id="2024903"/>
    <lineage>
        <taxon>Eukaryota</taxon>
        <taxon>Fungi</taxon>
        <taxon>Dikarya</taxon>
        <taxon>Ascomycota</taxon>
        <taxon>Pezizomycotina</taxon>
        <taxon>Dothideomycetes</taxon>
        <taxon>Dothideomycetidae</taxon>
        <taxon>Dothideales</taxon>
        <taxon>Zalariaceae</taxon>
        <taxon>Zalaria</taxon>
    </lineage>
</organism>
<keyword evidence="2" id="KW-1185">Reference proteome</keyword>
<dbReference type="EMBL" id="JAMKPW020000011">
    <property type="protein sequence ID" value="KAK8213558.1"/>
    <property type="molecule type" value="Genomic_DNA"/>
</dbReference>
<protein>
    <submittedName>
        <fullName evidence="1">Uncharacterized protein</fullName>
    </submittedName>
</protein>
<comment type="caution">
    <text evidence="1">The sequence shown here is derived from an EMBL/GenBank/DDBJ whole genome shotgun (WGS) entry which is preliminary data.</text>
</comment>
<gene>
    <name evidence="1" type="ORF">M8818_002860</name>
</gene>
<proteinExistence type="predicted"/>
<evidence type="ECO:0000313" key="1">
    <source>
        <dbReference type="EMBL" id="KAK8213558.1"/>
    </source>
</evidence>
<dbReference type="Proteomes" id="UP001320706">
    <property type="component" value="Unassembled WGS sequence"/>
</dbReference>
<sequence>MDGTGEVRTDQDPNFNLLDIFVHESLLFGMRSYGSLPAPKADEPIEAGGIQTIWSRKPQVLGKMNLEIKLNTSVAKSYKGPLPVWPSPNEHYLSEAAFQSRTFKITIEKGNFAPKLFVGFEGDYRHRYGLRLLFDRSPYPTREGFKRPDDGPVPGLNLEVWDMCVAKSLPQSETKGKAMNDESPSFVIGCIVA</sequence>
<reference evidence="1" key="1">
    <citation type="submission" date="2024-02" db="EMBL/GenBank/DDBJ databases">
        <title>Metagenome Assembled Genome of Zalaria obscura JY119.</title>
        <authorList>
            <person name="Vighnesh L."/>
            <person name="Jagadeeshwari U."/>
            <person name="Venkata Ramana C."/>
            <person name="Sasikala C."/>
        </authorList>
    </citation>
    <scope>NUCLEOTIDE SEQUENCE</scope>
    <source>
        <strain evidence="1">JY119</strain>
    </source>
</reference>
<accession>A0ACC3SH42</accession>
<name>A0ACC3SH42_9PEZI</name>
<evidence type="ECO:0000313" key="2">
    <source>
        <dbReference type="Proteomes" id="UP001320706"/>
    </source>
</evidence>